<evidence type="ECO:0000256" key="2">
    <source>
        <dbReference type="ARBA" id="ARBA00023274"/>
    </source>
</evidence>
<dbReference type="AlphaFoldDB" id="A0A346E0E1"/>
<dbReference type="GO" id="GO:0005840">
    <property type="term" value="C:ribosome"/>
    <property type="evidence" value="ECO:0007669"/>
    <property type="project" value="UniProtKB-KW"/>
</dbReference>
<dbReference type="SUPFAM" id="SSF143800">
    <property type="entry name" value="L28p-like"/>
    <property type="match status" value="1"/>
</dbReference>
<dbReference type="GO" id="GO:1990904">
    <property type="term" value="C:ribonucleoprotein complex"/>
    <property type="evidence" value="ECO:0007669"/>
    <property type="project" value="UniProtKB-KW"/>
</dbReference>
<evidence type="ECO:0000313" key="4">
    <source>
        <dbReference type="Proteomes" id="UP000257084"/>
    </source>
</evidence>
<keyword evidence="2" id="KW-0687">Ribonucleoprotein</keyword>
<reference evidence="3 4" key="1">
    <citation type="submission" date="2018-03" db="EMBL/GenBank/DDBJ databases">
        <title>A parallel universe: an anciently diverged bacterial symbiosis in a Hawaiian planthopper (Hemiptera: Cixiidae) reveals rearranged nutritional responsibilities.</title>
        <authorList>
            <person name="Bennett G."/>
            <person name="Mao M."/>
        </authorList>
    </citation>
    <scope>NUCLEOTIDE SEQUENCE [LARGE SCALE GENOMIC DNA]</scope>
    <source>
        <strain evidence="3 4">OLIH</strain>
    </source>
</reference>
<evidence type="ECO:0000256" key="1">
    <source>
        <dbReference type="ARBA" id="ARBA00022980"/>
    </source>
</evidence>
<sequence>MKYRTRNTKIAGLIPAFGIFFMIKKTMFGNKKSKSNKKVKRVFKVNKQIYKYNNKRKKISVKYIKFLKKNEKK</sequence>
<dbReference type="EMBL" id="CP028360">
    <property type="protein sequence ID" value="AXN02446.1"/>
    <property type="molecule type" value="Genomic_DNA"/>
</dbReference>
<protein>
    <submittedName>
        <fullName evidence="3">Large subunit ribosomal protein L28</fullName>
    </submittedName>
</protein>
<name>A0A346E0E1_9PROT</name>
<accession>A0A346E0E1</accession>
<organism evidence="3 4">
    <name type="scientific">Candidatus Vidania fulgoroideorum</name>
    <dbReference type="NCBI Taxonomy" id="881286"/>
    <lineage>
        <taxon>Bacteria</taxon>
        <taxon>Pseudomonadati</taxon>
        <taxon>Pseudomonadota</taxon>
        <taxon>Betaproteobacteria</taxon>
        <taxon>Candidatus Vidania</taxon>
    </lineage>
</organism>
<gene>
    <name evidence="3" type="ORF">C9I84_041</name>
</gene>
<evidence type="ECO:0000313" key="3">
    <source>
        <dbReference type="EMBL" id="AXN02446.1"/>
    </source>
</evidence>
<keyword evidence="1 3" id="KW-0689">Ribosomal protein</keyword>
<dbReference type="Proteomes" id="UP000257084">
    <property type="component" value="Chromosome"/>
</dbReference>
<keyword evidence="4" id="KW-1185">Reference proteome</keyword>
<proteinExistence type="predicted"/>
<dbReference type="KEGG" id="vfg:C9I84_041"/>
<dbReference type="InterPro" id="IPR034704">
    <property type="entry name" value="Ribosomal_bL28/bL31-like_sf"/>
</dbReference>